<name>A0ABR1QMC2_9PEZI</name>
<protein>
    <submittedName>
        <fullName evidence="3">Adenosylmethionine decarboxylase</fullName>
    </submittedName>
</protein>
<keyword evidence="2" id="KW-0472">Membrane</keyword>
<feature type="region of interest" description="Disordered" evidence="1">
    <location>
        <begin position="1"/>
        <end position="23"/>
    </location>
</feature>
<feature type="compositionally biased region" description="Basic and acidic residues" evidence="1">
    <location>
        <begin position="1"/>
        <end position="11"/>
    </location>
</feature>
<evidence type="ECO:0000313" key="3">
    <source>
        <dbReference type="EMBL" id="KAK7959493.1"/>
    </source>
</evidence>
<evidence type="ECO:0000256" key="2">
    <source>
        <dbReference type="SAM" id="Phobius"/>
    </source>
</evidence>
<organism evidence="3 4">
    <name type="scientific">Apiospora aurea</name>
    <dbReference type="NCBI Taxonomy" id="335848"/>
    <lineage>
        <taxon>Eukaryota</taxon>
        <taxon>Fungi</taxon>
        <taxon>Dikarya</taxon>
        <taxon>Ascomycota</taxon>
        <taxon>Pezizomycotina</taxon>
        <taxon>Sordariomycetes</taxon>
        <taxon>Xylariomycetidae</taxon>
        <taxon>Amphisphaeriales</taxon>
        <taxon>Apiosporaceae</taxon>
        <taxon>Apiospora</taxon>
    </lineage>
</organism>
<feature type="compositionally biased region" description="Low complexity" evidence="1">
    <location>
        <begin position="477"/>
        <end position="520"/>
    </location>
</feature>
<dbReference type="RefSeq" id="XP_066703196.1">
    <property type="nucleotide sequence ID" value="XM_066840569.1"/>
</dbReference>
<dbReference type="Proteomes" id="UP001391051">
    <property type="component" value="Unassembled WGS sequence"/>
</dbReference>
<feature type="compositionally biased region" description="Basic and acidic residues" evidence="1">
    <location>
        <begin position="241"/>
        <end position="250"/>
    </location>
</feature>
<keyword evidence="4" id="KW-1185">Reference proteome</keyword>
<gene>
    <name evidence="3" type="ORF">PG986_004347</name>
</gene>
<comment type="caution">
    <text evidence="3">The sequence shown here is derived from an EMBL/GenBank/DDBJ whole genome shotgun (WGS) entry which is preliminary data.</text>
</comment>
<feature type="compositionally biased region" description="Polar residues" evidence="1">
    <location>
        <begin position="391"/>
        <end position="400"/>
    </location>
</feature>
<feature type="transmembrane region" description="Helical" evidence="2">
    <location>
        <begin position="175"/>
        <end position="195"/>
    </location>
</feature>
<proteinExistence type="predicted"/>
<evidence type="ECO:0000313" key="4">
    <source>
        <dbReference type="Proteomes" id="UP001391051"/>
    </source>
</evidence>
<keyword evidence="2" id="KW-1133">Transmembrane helix</keyword>
<sequence length="587" mass="62941">MATVTVKEKDGVTPLDSQSSGLGANDLQRLDASLEEFSQQPKKAGKGRKKRPFFMLVAVLLLFLVSGGGVALAVLSFVKPVESEGFRLARNLVLVASGMSLLYTIIHVRGGFSNYVNGAPHIPPHFRGEYVHASALIVARLGIPVWIAASVATAILISKSKQPLGISGNQIPYPLLDLIICVVALISFIALAATINKNPTPFALAGISSSWILTYQDNVFVEHDDDEAFVSISRRASMQRAADEKGEKRTTPSIAPSPPPALARPKSTADSSKRTALTEEALTKATDNGRRAARPSNLDVAKVQAAEEDAKTELMANSPVRPNYYTTMPPVQRSSVPPVPPLPPKVLKAKAKSQKQQQQRHTLAPPSRGGGGWRDDRDDMAHQVVMRPRTRSTYSSSAERTYTMSTYTPSSTMTSHSSAAPMLSTRQLQQQHQQNQQQRPGTSSSSHYSTASRSQYGPVQYPIVRASGVPWRPPTRPGSSYQQQQSQGGPQQRTLRHSPSSSLDSNASGSSSRSSSSLGSMTLRTPKPIAGLRTGGGGGGGAQQQPRQPVPGGGLPSGPAPPAKSPRRKLQRKTSNFSRPITANEFV</sequence>
<reference evidence="3 4" key="1">
    <citation type="submission" date="2023-01" db="EMBL/GenBank/DDBJ databases">
        <title>Analysis of 21 Apiospora genomes using comparative genomics revels a genus with tremendous synthesis potential of carbohydrate active enzymes and secondary metabolites.</title>
        <authorList>
            <person name="Sorensen T."/>
        </authorList>
    </citation>
    <scope>NUCLEOTIDE SEQUENCE [LARGE SCALE GENOMIC DNA]</scope>
    <source>
        <strain evidence="3 4">CBS 24483</strain>
    </source>
</reference>
<feature type="compositionally biased region" description="Low complexity" evidence="1">
    <location>
        <begin position="401"/>
        <end position="454"/>
    </location>
</feature>
<dbReference type="EMBL" id="JAQQWE010000003">
    <property type="protein sequence ID" value="KAK7959493.1"/>
    <property type="molecule type" value="Genomic_DNA"/>
</dbReference>
<evidence type="ECO:0000256" key="1">
    <source>
        <dbReference type="SAM" id="MobiDB-lite"/>
    </source>
</evidence>
<accession>A0ABR1QMC2</accession>
<feature type="transmembrane region" description="Helical" evidence="2">
    <location>
        <begin position="130"/>
        <end position="155"/>
    </location>
</feature>
<feature type="compositionally biased region" description="Gly residues" evidence="1">
    <location>
        <begin position="533"/>
        <end position="542"/>
    </location>
</feature>
<feature type="transmembrane region" description="Helical" evidence="2">
    <location>
        <begin position="53"/>
        <end position="78"/>
    </location>
</feature>
<dbReference type="GeneID" id="92073631"/>
<feature type="region of interest" description="Disordered" evidence="1">
    <location>
        <begin position="240"/>
        <end position="587"/>
    </location>
</feature>
<keyword evidence="2" id="KW-0812">Transmembrane</keyword>